<dbReference type="AlphaFoldDB" id="F2NKS3"/>
<dbReference type="RefSeq" id="WP_013702891.1">
    <property type="nucleotide sequence ID" value="NC_015387.1"/>
</dbReference>
<dbReference type="HOGENOM" id="CLU_3119548_0_0_0"/>
<evidence type="ECO:0000313" key="2">
    <source>
        <dbReference type="Proteomes" id="UP000007030"/>
    </source>
</evidence>
<protein>
    <submittedName>
        <fullName evidence="1">Uncharacterized protein</fullName>
    </submittedName>
</protein>
<organism evidence="1 2">
    <name type="scientific">Marinithermus hydrothermalis (strain DSM 14884 / JCM 11576 / T1)</name>
    <dbReference type="NCBI Taxonomy" id="869210"/>
    <lineage>
        <taxon>Bacteria</taxon>
        <taxon>Thermotogati</taxon>
        <taxon>Deinococcota</taxon>
        <taxon>Deinococci</taxon>
        <taxon>Thermales</taxon>
        <taxon>Thermaceae</taxon>
        <taxon>Marinithermus</taxon>
    </lineage>
</organism>
<reference evidence="1 2" key="1">
    <citation type="journal article" date="2012" name="Stand. Genomic Sci.">
        <title>Complete genome sequence of the aerobic, heterotroph Marinithermus hydrothermalis type strain (T1(T)) from a deep-sea hydrothermal vent chimney.</title>
        <authorList>
            <person name="Copeland A."/>
            <person name="Gu W."/>
            <person name="Yasawong M."/>
            <person name="Lapidus A."/>
            <person name="Lucas S."/>
            <person name="Deshpande S."/>
            <person name="Pagani I."/>
            <person name="Tapia R."/>
            <person name="Cheng J.F."/>
            <person name="Goodwin L.A."/>
            <person name="Pitluck S."/>
            <person name="Liolios K."/>
            <person name="Ivanova N."/>
            <person name="Mavromatis K."/>
            <person name="Mikhailova N."/>
            <person name="Pati A."/>
            <person name="Chen A."/>
            <person name="Palaniappan K."/>
            <person name="Land M."/>
            <person name="Pan C."/>
            <person name="Brambilla E.M."/>
            <person name="Rohde M."/>
            <person name="Tindall B.J."/>
            <person name="Sikorski J."/>
            <person name="Goker M."/>
            <person name="Detter J.C."/>
            <person name="Bristow J."/>
            <person name="Eisen J.A."/>
            <person name="Markowitz V."/>
            <person name="Hugenholtz P."/>
            <person name="Kyrpides N.C."/>
            <person name="Klenk H.P."/>
            <person name="Woyke T."/>
        </authorList>
    </citation>
    <scope>NUCLEOTIDE SEQUENCE [LARGE SCALE GENOMIC DNA]</scope>
    <source>
        <strain evidence="2">DSM 14884 / JCM 11576 / T1</strain>
    </source>
</reference>
<dbReference type="KEGG" id="mhd:Marky_0073"/>
<accession>F2NKS3</accession>
<sequence length="50" mass="5323">MQGLFARSIWLFAFLGVLGFFLGIADGEVDLLDLASLMSTALGKYGRLGA</sequence>
<proteinExistence type="predicted"/>
<dbReference type="Proteomes" id="UP000007030">
    <property type="component" value="Chromosome"/>
</dbReference>
<keyword evidence="2" id="KW-1185">Reference proteome</keyword>
<dbReference type="EMBL" id="CP002630">
    <property type="protein sequence ID" value="AEB10836.1"/>
    <property type="molecule type" value="Genomic_DNA"/>
</dbReference>
<gene>
    <name evidence="1" type="ordered locus">Marky_0073</name>
</gene>
<name>F2NKS3_MARHT</name>
<evidence type="ECO:0000313" key="1">
    <source>
        <dbReference type="EMBL" id="AEB10836.1"/>
    </source>
</evidence>
<dbReference type="STRING" id="869210.Marky_0073"/>